<evidence type="ECO:0000313" key="3">
    <source>
        <dbReference type="Proteomes" id="UP000388235"/>
    </source>
</evidence>
<sequence length="169" mass="18250">MTEQKTTGVPMIRNKLALLAVIAPLAMAAPEVNETRYKDWTQVCLSEGEVSRCEAIQVLNVTQDEQTRPLLRATLSRVPDGQFLEIALPLGMDLRAGLVIQIDEGEEQRFAYSTCVAQGCAAVLAVDEALLATLRAGNRARLGFRLFGTVETQVVELSLAGFTAASEGV</sequence>
<dbReference type="KEGG" id="llp:GH975_06695"/>
<proteinExistence type="predicted"/>
<dbReference type="Proteomes" id="UP000388235">
    <property type="component" value="Chromosome"/>
</dbReference>
<feature type="chain" id="PRO_5024316380" evidence="1">
    <location>
        <begin position="29"/>
        <end position="169"/>
    </location>
</feature>
<gene>
    <name evidence="2" type="ORF">GH975_06695</name>
</gene>
<accession>A0A5Q2Q852</accession>
<dbReference type="OrthoDB" id="7057139at2"/>
<dbReference type="InterPro" id="IPR038696">
    <property type="entry name" value="IalB_sf"/>
</dbReference>
<dbReference type="EMBL" id="CP045871">
    <property type="protein sequence ID" value="QGG80278.1"/>
    <property type="molecule type" value="Genomic_DNA"/>
</dbReference>
<evidence type="ECO:0000256" key="1">
    <source>
        <dbReference type="SAM" id="SignalP"/>
    </source>
</evidence>
<reference evidence="2 3" key="1">
    <citation type="submission" date="2019-11" db="EMBL/GenBank/DDBJ databases">
        <authorList>
            <person name="Khan S.A."/>
            <person name="Jeon C.O."/>
            <person name="Chun B.H."/>
        </authorList>
    </citation>
    <scope>NUCLEOTIDE SEQUENCE [LARGE SCALE GENOMIC DNA]</scope>
    <source>
        <strain evidence="2 3">IMCC 1097</strain>
    </source>
</reference>
<dbReference type="AlphaFoldDB" id="A0A5Q2Q852"/>
<name>A0A5Q2Q852_9GAMM</name>
<dbReference type="Pfam" id="PF06776">
    <property type="entry name" value="IalB"/>
    <property type="match status" value="1"/>
</dbReference>
<evidence type="ECO:0000313" key="2">
    <source>
        <dbReference type="EMBL" id="QGG80278.1"/>
    </source>
</evidence>
<keyword evidence="1" id="KW-0732">Signal</keyword>
<organism evidence="2 3">
    <name type="scientific">Litorivicinus lipolyticus</name>
    <dbReference type="NCBI Taxonomy" id="418701"/>
    <lineage>
        <taxon>Bacteria</taxon>
        <taxon>Pseudomonadati</taxon>
        <taxon>Pseudomonadota</taxon>
        <taxon>Gammaproteobacteria</taxon>
        <taxon>Oceanospirillales</taxon>
        <taxon>Litorivicinaceae</taxon>
        <taxon>Litorivicinus</taxon>
    </lineage>
</organism>
<protein>
    <submittedName>
        <fullName evidence="2">Invasion associated locus B family protein</fullName>
    </submittedName>
</protein>
<keyword evidence="3" id="KW-1185">Reference proteome</keyword>
<dbReference type="InterPro" id="IPR010642">
    <property type="entry name" value="Invasion_prot_B"/>
</dbReference>
<feature type="signal peptide" evidence="1">
    <location>
        <begin position="1"/>
        <end position="28"/>
    </location>
</feature>
<dbReference type="Gene3D" id="2.60.40.1880">
    <property type="entry name" value="Invasion associated locus B (IalB) protein"/>
    <property type="match status" value="1"/>
</dbReference>